<comment type="subcellular location">
    <subcellularLocation>
        <location evidence="2 13">Nucleus</location>
    </subcellularLocation>
</comment>
<protein>
    <recommendedName>
        <fullName evidence="13">Crossover junction endonuclease MUS81</fullName>
        <ecNumber evidence="13">3.1.22.-</ecNumber>
    </recommendedName>
</protein>
<evidence type="ECO:0000256" key="2">
    <source>
        <dbReference type="ARBA" id="ARBA00004123"/>
    </source>
</evidence>
<dbReference type="EC" id="3.1.22.-" evidence="13"/>
<evidence type="ECO:0000256" key="9">
    <source>
        <dbReference type="ARBA" id="ARBA00022842"/>
    </source>
</evidence>
<evidence type="ECO:0000256" key="6">
    <source>
        <dbReference type="ARBA" id="ARBA00022759"/>
    </source>
</evidence>
<keyword evidence="18" id="KW-1185">Reference proteome</keyword>
<evidence type="ECO:0000313" key="18">
    <source>
        <dbReference type="Proteomes" id="UP000685013"/>
    </source>
</evidence>
<comment type="caution">
    <text evidence="17">The sequence shown here is derived from an EMBL/GenBank/DDBJ whole genome shotgun (WGS) entry which is preliminary data.</text>
</comment>
<dbReference type="InterPro" id="IPR047417">
    <property type="entry name" value="WHD_MUS81"/>
</dbReference>
<dbReference type="Pfam" id="PF21136">
    <property type="entry name" value="WHD_MUS81"/>
    <property type="match status" value="1"/>
</dbReference>
<evidence type="ECO:0000256" key="3">
    <source>
        <dbReference type="ARBA" id="ARBA00010015"/>
    </source>
</evidence>
<feature type="non-terminal residue" evidence="17">
    <location>
        <position position="1"/>
    </location>
</feature>
<dbReference type="Pfam" id="PF09811">
    <property type="entry name" value="Yae1_N"/>
    <property type="match status" value="1"/>
</dbReference>
<dbReference type="GO" id="GO:0005634">
    <property type="term" value="C:nucleus"/>
    <property type="evidence" value="ECO:0007669"/>
    <property type="project" value="UniProtKB-SubCell"/>
</dbReference>
<evidence type="ECO:0000256" key="13">
    <source>
        <dbReference type="RuleBase" id="RU369042"/>
    </source>
</evidence>
<dbReference type="CDD" id="cd21036">
    <property type="entry name" value="WH_MUS81"/>
    <property type="match status" value="1"/>
</dbReference>
<feature type="region of interest" description="Disordered" evidence="14">
    <location>
        <begin position="509"/>
        <end position="534"/>
    </location>
</feature>
<evidence type="ECO:0000259" key="16">
    <source>
        <dbReference type="Pfam" id="PF21136"/>
    </source>
</evidence>
<dbReference type="InterPro" id="IPR019191">
    <property type="entry name" value="Essential_protein_Yae1_N"/>
</dbReference>
<dbReference type="PANTHER" id="PTHR13451">
    <property type="entry name" value="CLASS II CROSSOVER JUNCTION ENDONUCLEASE MUS81"/>
    <property type="match status" value="1"/>
</dbReference>
<gene>
    <name evidence="17" type="primary">MUS81</name>
    <name evidence="17" type="ORF">SDJN03_06380</name>
</gene>
<keyword evidence="12 13" id="KW-0539">Nucleus</keyword>
<evidence type="ECO:0000256" key="14">
    <source>
        <dbReference type="SAM" id="MobiDB-lite"/>
    </source>
</evidence>
<keyword evidence="9 13" id="KW-0460">Magnesium</keyword>
<keyword evidence="8 13" id="KW-0378">Hydrolase</keyword>
<dbReference type="GO" id="GO:0006308">
    <property type="term" value="P:DNA catabolic process"/>
    <property type="evidence" value="ECO:0007669"/>
    <property type="project" value="UniProtKB-UniRule"/>
</dbReference>
<dbReference type="GO" id="GO:0003677">
    <property type="term" value="F:DNA binding"/>
    <property type="evidence" value="ECO:0007669"/>
    <property type="project" value="UniProtKB-UniRule"/>
</dbReference>
<evidence type="ECO:0000259" key="15">
    <source>
        <dbReference type="Pfam" id="PF09811"/>
    </source>
</evidence>
<dbReference type="InterPro" id="IPR033309">
    <property type="entry name" value="Mus81"/>
</dbReference>
<dbReference type="FunFam" id="1.10.10.10:FF:000307">
    <property type="entry name" value="Crossover junction endonuclease MUS81"/>
    <property type="match status" value="1"/>
</dbReference>
<keyword evidence="4 13" id="KW-0540">Nuclease</keyword>
<evidence type="ECO:0000313" key="17">
    <source>
        <dbReference type="EMBL" id="KAG6601147.1"/>
    </source>
</evidence>
<accession>A0AAV6NS19</accession>
<organism evidence="17 18">
    <name type="scientific">Cucurbita argyrosperma subsp. sororia</name>
    <dbReference type="NCBI Taxonomy" id="37648"/>
    <lineage>
        <taxon>Eukaryota</taxon>
        <taxon>Viridiplantae</taxon>
        <taxon>Streptophyta</taxon>
        <taxon>Embryophyta</taxon>
        <taxon>Tracheophyta</taxon>
        <taxon>Spermatophyta</taxon>
        <taxon>Magnoliopsida</taxon>
        <taxon>eudicotyledons</taxon>
        <taxon>Gunneridae</taxon>
        <taxon>Pentapetalae</taxon>
        <taxon>rosids</taxon>
        <taxon>fabids</taxon>
        <taxon>Cucurbitales</taxon>
        <taxon>Cucurbitaceae</taxon>
        <taxon>Cucurbiteae</taxon>
        <taxon>Cucurbita</taxon>
    </lineage>
</organism>
<comment type="similarity">
    <text evidence="3 13">Belongs to the XPF family.</text>
</comment>
<dbReference type="GO" id="GO:0000712">
    <property type="term" value="P:resolution of meiotic recombination intermediates"/>
    <property type="evidence" value="ECO:0007669"/>
    <property type="project" value="TreeGrafter"/>
</dbReference>
<dbReference type="GO" id="GO:0048257">
    <property type="term" value="F:3'-flap endonuclease activity"/>
    <property type="evidence" value="ECO:0007669"/>
    <property type="project" value="TreeGrafter"/>
</dbReference>
<feature type="domain" description="Essential protein Yae1 N-terminal" evidence="15">
    <location>
        <begin position="555"/>
        <end position="592"/>
    </location>
</feature>
<evidence type="ECO:0000256" key="8">
    <source>
        <dbReference type="ARBA" id="ARBA00022801"/>
    </source>
</evidence>
<dbReference type="GO" id="GO:0000727">
    <property type="term" value="P:double-strand break repair via break-induced replication"/>
    <property type="evidence" value="ECO:0007669"/>
    <property type="project" value="UniProtKB-UniRule"/>
</dbReference>
<keyword evidence="5 13" id="KW-0479">Metal-binding</keyword>
<evidence type="ECO:0000256" key="7">
    <source>
        <dbReference type="ARBA" id="ARBA00022763"/>
    </source>
</evidence>
<comment type="subunit">
    <text evidence="13">Interacts with EME1.</text>
</comment>
<evidence type="ECO:0000256" key="10">
    <source>
        <dbReference type="ARBA" id="ARBA00023172"/>
    </source>
</evidence>
<dbReference type="GO" id="GO:0046872">
    <property type="term" value="F:metal ion binding"/>
    <property type="evidence" value="ECO:0007669"/>
    <property type="project" value="UniProtKB-UniRule"/>
</dbReference>
<dbReference type="Proteomes" id="UP000685013">
    <property type="component" value="Chromosome 4"/>
</dbReference>
<proteinExistence type="inferred from homology"/>
<keyword evidence="10 13" id="KW-0233">DNA recombination</keyword>
<dbReference type="GO" id="GO:0008821">
    <property type="term" value="F:crossover junction DNA endonuclease activity"/>
    <property type="evidence" value="ECO:0007669"/>
    <property type="project" value="UniProtKB-UniRule"/>
</dbReference>
<evidence type="ECO:0000256" key="4">
    <source>
        <dbReference type="ARBA" id="ARBA00022722"/>
    </source>
</evidence>
<dbReference type="AlphaFoldDB" id="A0AAV6NS19"/>
<dbReference type="EMBL" id="JAGKQH010000004">
    <property type="protein sequence ID" value="KAG6601147.1"/>
    <property type="molecule type" value="Genomic_DNA"/>
</dbReference>
<keyword evidence="6 13" id="KW-0255">Endonuclease</keyword>
<evidence type="ECO:0000256" key="5">
    <source>
        <dbReference type="ARBA" id="ARBA00022723"/>
    </source>
</evidence>
<reference evidence="17 18" key="1">
    <citation type="journal article" date="2021" name="Hortic Res">
        <title>The domestication of Cucurbita argyrosperma as revealed by the genome of its wild relative.</title>
        <authorList>
            <person name="Barrera-Redondo J."/>
            <person name="Sanchez-de la Vega G."/>
            <person name="Aguirre-Liguori J.A."/>
            <person name="Castellanos-Morales G."/>
            <person name="Gutierrez-Guerrero Y.T."/>
            <person name="Aguirre-Dugua X."/>
            <person name="Aguirre-Planter E."/>
            <person name="Tenaillon M.I."/>
            <person name="Lira-Saade R."/>
            <person name="Eguiarte L.E."/>
        </authorList>
    </citation>
    <scope>NUCLEOTIDE SEQUENCE [LARGE SCALE GENOMIC DNA]</scope>
    <source>
        <strain evidence="17">JBR-2021</strain>
    </source>
</reference>
<evidence type="ECO:0000256" key="1">
    <source>
        <dbReference type="ARBA" id="ARBA00001946"/>
    </source>
</evidence>
<name>A0AAV6NS19_9ROSI</name>
<comment type="function">
    <text evidence="13">Interacts with EME1 to form a DNA structure-specific endonuclease with substrate preference for branched DNA structures with a 5'-end at the branch nick. Typical substrates include 3'-flap structures, D-loops, replication forks and nicked Holliday junctions. May be required in mitosis for the processing of stalled or collapsed replication fork intermediates. May be required in meiosis for the repair of meiosis-specific double strand breaks subsequent to single-end invasion (SEI).</text>
</comment>
<evidence type="ECO:0000256" key="11">
    <source>
        <dbReference type="ARBA" id="ARBA00023204"/>
    </source>
</evidence>
<sequence length="696" mass="77086">MDRQRIPVVCPENEDLAAFMWQKRLEMAETPKGISDKVDMTLYKAYFNVCNSKDSIKSMKDLSQIKGVGKWILKQVQVFFKGGSEGSGPEEVAGKGKKTKGTKRYVPQKNSVAYALLITLYRGTTNGNEYMRKQELIDAAEASGLSRVAIAPEKGKGKPGQFGSSTRDWYSGWNCMKTLVSRGLVVKSSCPAKYMLTEEGQQVARECLMRSGLLNSEKNFDTMTGSSIFESCGISDRSANHLDSDVEVTSPSICRSSQNKSIDVPLESLERASDESLSHFDVCPRLDVFIKKCQELDKMTVSDVFALQLMQVPQVTEEIAVAVLDLYPTLLSLARAYFLLDDNVTQQEEMLRRQSNNLINAAASRNIFHLVWAAHTNPISDFFFPVSLILPLCRCRSPIAATPRLHFSFSSSLSHSLLQPHAATPTGCSLLVAAPLFSTNFNLSYLPSAPSLSYQYQHARLTARPCFRPTRSALFLAMEGTIAEELYSEGLQSTKSKLADISLSDYRQNRSSGSAVNDSCEDDGSLWGGSDEGLEETSDLDREWHRRHDQFHTIGYRDGLIAGKEAASQEGFNVGFKQSVSIGYKLGLVRGVSSVLASLPDDLKEKLVGIEENRSKFQSLYESVNSLSTADALRLFHDDIMAQCTKEECVDANTSSQTIDLLKQNSDNSRLGQFYGELQALLPTSPALNLHLHEEQ</sequence>
<keyword evidence="11 13" id="KW-0234">DNA repair</keyword>
<dbReference type="PANTHER" id="PTHR13451:SF0">
    <property type="entry name" value="CROSSOVER JUNCTION ENDONUCLEASE MUS81"/>
    <property type="match status" value="1"/>
</dbReference>
<feature type="domain" description="MUS81 winged helix" evidence="16">
    <location>
        <begin position="107"/>
        <end position="205"/>
    </location>
</feature>
<comment type="cofactor">
    <cofactor evidence="1 13">
        <name>Mg(2+)</name>
        <dbReference type="ChEBI" id="CHEBI:18420"/>
    </cofactor>
</comment>
<dbReference type="GO" id="GO:0048476">
    <property type="term" value="C:Holliday junction resolvase complex"/>
    <property type="evidence" value="ECO:0007669"/>
    <property type="project" value="UniProtKB-UniRule"/>
</dbReference>
<keyword evidence="7 13" id="KW-0227">DNA damage</keyword>
<evidence type="ECO:0000256" key="12">
    <source>
        <dbReference type="ARBA" id="ARBA00023242"/>
    </source>
</evidence>
<dbReference type="GO" id="GO:0031573">
    <property type="term" value="P:mitotic intra-S DNA damage checkpoint signaling"/>
    <property type="evidence" value="ECO:0007669"/>
    <property type="project" value="TreeGrafter"/>
</dbReference>